<keyword evidence="5" id="KW-0067">ATP-binding</keyword>
<keyword evidence="3" id="KW-0547">Nucleotide-binding</keyword>
<dbReference type="InterPro" id="IPR004166">
    <property type="entry name" value="a-kinase_dom"/>
</dbReference>
<sequence length="260" mass="28129">MWGKREVNDGKEDRRVVVKRVYRASDDDDRLSTSSNVTAVQNRALLEADCVRISLGRKLLADFFSYAKEMDVAIFTAIEFTPAYLATEKSIQVTRAPSVASDLESFDSSGDGITWLVEDKRAAAVIQFTSTLNHKARGTDLQTLTIHSFAHYVFGATNGTLVMADIQGTPATVRGNDGLILFDIMTHTPDGGSGLGDFGMDGIESFVNSHQCNQLCKRLEFDEVFPLELAADVLGPDVTDGSEGGITGDDNSAFSGDDQA</sequence>
<name>A0A8H6S5R6_9AGAR</name>
<dbReference type="PANTHER" id="PTHR45992">
    <property type="entry name" value="EUKARYOTIC ELONGATION FACTOR 2 KINASE-RELATED"/>
    <property type="match status" value="1"/>
</dbReference>
<dbReference type="RefSeq" id="XP_037215778.1">
    <property type="nucleotide sequence ID" value="XM_037367946.1"/>
</dbReference>
<keyword evidence="2" id="KW-0808">Transferase</keyword>
<protein>
    <submittedName>
        <fullName evidence="8">Alpha-type protein kinase domain-containing protein</fullName>
    </submittedName>
</protein>
<evidence type="ECO:0000256" key="3">
    <source>
        <dbReference type="ARBA" id="ARBA00022741"/>
    </source>
</evidence>
<keyword evidence="1" id="KW-0723">Serine/threonine-protein kinase</keyword>
<organism evidence="8 9">
    <name type="scientific">Mycena indigotica</name>
    <dbReference type="NCBI Taxonomy" id="2126181"/>
    <lineage>
        <taxon>Eukaryota</taxon>
        <taxon>Fungi</taxon>
        <taxon>Dikarya</taxon>
        <taxon>Basidiomycota</taxon>
        <taxon>Agaricomycotina</taxon>
        <taxon>Agaricomycetes</taxon>
        <taxon>Agaricomycetidae</taxon>
        <taxon>Agaricales</taxon>
        <taxon>Marasmiineae</taxon>
        <taxon>Mycenaceae</taxon>
        <taxon>Mycena</taxon>
    </lineage>
</organism>
<evidence type="ECO:0000256" key="6">
    <source>
        <dbReference type="SAM" id="MobiDB-lite"/>
    </source>
</evidence>
<dbReference type="PANTHER" id="PTHR45992:SF2">
    <property type="entry name" value="EUKARYOTIC ELONGATION FACTOR 2 KINASE"/>
    <property type="match status" value="1"/>
</dbReference>
<dbReference type="GO" id="GO:1903013">
    <property type="term" value="P:response to differentiation-inducing factor 1"/>
    <property type="evidence" value="ECO:0007669"/>
    <property type="project" value="TreeGrafter"/>
</dbReference>
<dbReference type="GO" id="GO:0005524">
    <property type="term" value="F:ATP binding"/>
    <property type="evidence" value="ECO:0007669"/>
    <property type="project" value="UniProtKB-KW"/>
</dbReference>
<evidence type="ECO:0000256" key="5">
    <source>
        <dbReference type="ARBA" id="ARBA00022840"/>
    </source>
</evidence>
<dbReference type="GO" id="GO:0031037">
    <property type="term" value="P:myosin II filament disassembly"/>
    <property type="evidence" value="ECO:0007669"/>
    <property type="project" value="TreeGrafter"/>
</dbReference>
<feature type="region of interest" description="Disordered" evidence="6">
    <location>
        <begin position="236"/>
        <end position="260"/>
    </location>
</feature>
<keyword evidence="9" id="KW-1185">Reference proteome</keyword>
<dbReference type="InterPro" id="IPR051852">
    <property type="entry name" value="Alpha-type_PK"/>
</dbReference>
<dbReference type="CDD" id="cd04515">
    <property type="entry name" value="Alpha_kinase"/>
    <property type="match status" value="1"/>
</dbReference>
<dbReference type="Pfam" id="PF02816">
    <property type="entry name" value="Alpha_kinase"/>
    <property type="match status" value="1"/>
</dbReference>
<evidence type="ECO:0000256" key="1">
    <source>
        <dbReference type="ARBA" id="ARBA00022527"/>
    </source>
</evidence>
<dbReference type="Gene3D" id="3.20.200.10">
    <property type="entry name" value="MHCK/EF2 kinase"/>
    <property type="match status" value="1"/>
</dbReference>
<evidence type="ECO:0000313" key="9">
    <source>
        <dbReference type="Proteomes" id="UP000636479"/>
    </source>
</evidence>
<dbReference type="GeneID" id="59350462"/>
<proteinExistence type="predicted"/>
<evidence type="ECO:0000256" key="2">
    <source>
        <dbReference type="ARBA" id="ARBA00022679"/>
    </source>
</evidence>
<dbReference type="AlphaFoldDB" id="A0A8H6S5R6"/>
<dbReference type="SUPFAM" id="SSF56112">
    <property type="entry name" value="Protein kinase-like (PK-like)"/>
    <property type="match status" value="1"/>
</dbReference>
<comment type="caution">
    <text evidence="8">The sequence shown here is derived from an EMBL/GenBank/DDBJ whole genome shotgun (WGS) entry which is preliminary data.</text>
</comment>
<accession>A0A8H6S5R6</accession>
<dbReference type="InterPro" id="IPR011009">
    <property type="entry name" value="Kinase-like_dom_sf"/>
</dbReference>
<dbReference type="Proteomes" id="UP000636479">
    <property type="component" value="Unassembled WGS sequence"/>
</dbReference>
<gene>
    <name evidence="8" type="ORF">MIND_01140800</name>
</gene>
<dbReference type="EMBL" id="JACAZF010000010">
    <property type="protein sequence ID" value="KAF7293615.1"/>
    <property type="molecule type" value="Genomic_DNA"/>
</dbReference>
<evidence type="ECO:0000256" key="4">
    <source>
        <dbReference type="ARBA" id="ARBA00022777"/>
    </source>
</evidence>
<evidence type="ECO:0000259" key="7">
    <source>
        <dbReference type="PROSITE" id="PS51158"/>
    </source>
</evidence>
<keyword evidence="4 8" id="KW-0418">Kinase</keyword>
<dbReference type="PROSITE" id="PS51158">
    <property type="entry name" value="ALPHA_KINASE"/>
    <property type="match status" value="1"/>
</dbReference>
<evidence type="ECO:0000313" key="8">
    <source>
        <dbReference type="EMBL" id="KAF7293615.1"/>
    </source>
</evidence>
<dbReference type="GO" id="GO:0004674">
    <property type="term" value="F:protein serine/threonine kinase activity"/>
    <property type="evidence" value="ECO:0007669"/>
    <property type="project" value="UniProtKB-KW"/>
</dbReference>
<feature type="domain" description="Alpha-type protein kinase" evidence="7">
    <location>
        <begin position="1"/>
        <end position="224"/>
    </location>
</feature>
<dbReference type="OrthoDB" id="2744370at2759"/>
<reference evidence="8" key="1">
    <citation type="submission" date="2020-05" db="EMBL/GenBank/DDBJ databases">
        <title>Mycena genomes resolve the evolution of fungal bioluminescence.</title>
        <authorList>
            <person name="Tsai I.J."/>
        </authorList>
    </citation>
    <scope>NUCLEOTIDE SEQUENCE</scope>
    <source>
        <strain evidence="8">171206Taipei</strain>
    </source>
</reference>